<sequence>MKNPFQTVYCEDCEWYMLAMKHDDPDDQVEYARCKAKPRRKKKKYYRQSFKTEYRYCE</sequence>
<proteinExistence type="predicted"/>
<accession>A0A0F9CA48</accession>
<dbReference type="AlphaFoldDB" id="A0A0F9CA48"/>
<name>A0A0F9CA48_9ZZZZ</name>
<reference evidence="1" key="1">
    <citation type="journal article" date="2015" name="Nature">
        <title>Complex archaea that bridge the gap between prokaryotes and eukaryotes.</title>
        <authorList>
            <person name="Spang A."/>
            <person name="Saw J.H."/>
            <person name="Jorgensen S.L."/>
            <person name="Zaremba-Niedzwiedzka K."/>
            <person name="Martijn J."/>
            <person name="Lind A.E."/>
            <person name="van Eijk R."/>
            <person name="Schleper C."/>
            <person name="Guy L."/>
            <person name="Ettema T.J."/>
        </authorList>
    </citation>
    <scope>NUCLEOTIDE SEQUENCE</scope>
</reference>
<gene>
    <name evidence="1" type="ORF">LCGC14_2427880</name>
</gene>
<comment type="caution">
    <text evidence="1">The sequence shown here is derived from an EMBL/GenBank/DDBJ whole genome shotgun (WGS) entry which is preliminary data.</text>
</comment>
<feature type="non-terminal residue" evidence="1">
    <location>
        <position position="58"/>
    </location>
</feature>
<dbReference type="EMBL" id="LAZR01037066">
    <property type="protein sequence ID" value="KKL23192.1"/>
    <property type="molecule type" value="Genomic_DNA"/>
</dbReference>
<protein>
    <submittedName>
        <fullName evidence="1">Uncharacterized protein</fullName>
    </submittedName>
</protein>
<evidence type="ECO:0000313" key="1">
    <source>
        <dbReference type="EMBL" id="KKL23192.1"/>
    </source>
</evidence>
<organism evidence="1">
    <name type="scientific">marine sediment metagenome</name>
    <dbReference type="NCBI Taxonomy" id="412755"/>
    <lineage>
        <taxon>unclassified sequences</taxon>
        <taxon>metagenomes</taxon>
        <taxon>ecological metagenomes</taxon>
    </lineage>
</organism>